<feature type="compositionally biased region" description="Basic and acidic residues" evidence="1">
    <location>
        <begin position="107"/>
        <end position="121"/>
    </location>
</feature>
<feature type="compositionally biased region" description="Polar residues" evidence="1">
    <location>
        <begin position="68"/>
        <end position="78"/>
    </location>
</feature>
<evidence type="ECO:0000313" key="3">
    <source>
        <dbReference type="Proteomes" id="UP000462014"/>
    </source>
</evidence>
<feature type="compositionally biased region" description="Basic and acidic residues" evidence="1">
    <location>
        <begin position="1"/>
        <end position="33"/>
    </location>
</feature>
<proteinExistence type="predicted"/>
<dbReference type="EMBL" id="WPIK01000003">
    <property type="protein sequence ID" value="MVN20704.1"/>
    <property type="molecule type" value="Genomic_DNA"/>
</dbReference>
<feature type="region of interest" description="Disordered" evidence="1">
    <location>
        <begin position="1"/>
        <end position="121"/>
    </location>
</feature>
<dbReference type="RefSeq" id="WP_157564430.1">
    <property type="nucleotide sequence ID" value="NZ_WPIK01000003.1"/>
</dbReference>
<gene>
    <name evidence="2" type="ORF">GO621_04040</name>
</gene>
<dbReference type="AlphaFoldDB" id="A0A7K1STT3"/>
<dbReference type="Proteomes" id="UP000462014">
    <property type="component" value="Unassembled WGS sequence"/>
</dbReference>
<comment type="caution">
    <text evidence="2">The sequence shown here is derived from an EMBL/GenBank/DDBJ whole genome shotgun (WGS) entry which is preliminary data.</text>
</comment>
<organism evidence="2 3">
    <name type="scientific">Mucilaginibacter arboris</name>
    <dbReference type="NCBI Taxonomy" id="2682090"/>
    <lineage>
        <taxon>Bacteria</taxon>
        <taxon>Pseudomonadati</taxon>
        <taxon>Bacteroidota</taxon>
        <taxon>Sphingobacteriia</taxon>
        <taxon>Sphingobacteriales</taxon>
        <taxon>Sphingobacteriaceae</taxon>
        <taxon>Mucilaginibacter</taxon>
    </lineage>
</organism>
<sequence length="121" mass="13615">MIDPKDEVFRDLDDQGREDDNNRTHFDAGFLRDEEQDTEGGSIAVENEDGHQTPKAMTIEQEGEKPWENTSGSTNLTEEQLEEVKSPSTNQGEEDETFVQPETEGTGYHEDPDQLKVGGEE</sequence>
<name>A0A7K1STT3_9SPHI</name>
<keyword evidence="3" id="KW-1185">Reference proteome</keyword>
<evidence type="ECO:0000256" key="1">
    <source>
        <dbReference type="SAM" id="MobiDB-lite"/>
    </source>
</evidence>
<reference evidence="2 3" key="1">
    <citation type="submission" date="2019-12" db="EMBL/GenBank/DDBJ databases">
        <title>Mucilaginibacter sp. HMF7410 genome sequencing and assembly.</title>
        <authorList>
            <person name="Kang H."/>
            <person name="Cha I."/>
            <person name="Kim H."/>
            <person name="Joh K."/>
        </authorList>
    </citation>
    <scope>NUCLEOTIDE SEQUENCE [LARGE SCALE GENOMIC DNA]</scope>
    <source>
        <strain evidence="2 3">HMF7410</strain>
    </source>
</reference>
<evidence type="ECO:0000313" key="2">
    <source>
        <dbReference type="EMBL" id="MVN20704.1"/>
    </source>
</evidence>
<protein>
    <submittedName>
        <fullName evidence="2">Uncharacterized protein</fullName>
    </submittedName>
</protein>
<accession>A0A7K1STT3</accession>